<feature type="transmembrane region" description="Helical" evidence="1">
    <location>
        <begin position="12"/>
        <end position="42"/>
    </location>
</feature>
<keyword evidence="1" id="KW-0812">Transmembrane</keyword>
<reference evidence="2 3" key="1">
    <citation type="submission" date="2006-01" db="EMBL/GenBank/DDBJ databases">
        <title>Complete sequence of Anaeromyxobacter dehalogenans 2CP-C.</title>
        <authorList>
            <consortium name="US DOE Joint Genome Institute"/>
            <person name="Copeland A."/>
            <person name="Lucas S."/>
            <person name="Lapidus A."/>
            <person name="Barry K."/>
            <person name="Detter J.C."/>
            <person name="Glavina T."/>
            <person name="Hammon N."/>
            <person name="Israni S."/>
            <person name="Pitluck S."/>
            <person name="Brettin T."/>
            <person name="Bruce D."/>
            <person name="Han C."/>
            <person name="Tapia R."/>
            <person name="Gilna P."/>
            <person name="Kiss H."/>
            <person name="Schmutz J."/>
            <person name="Larimer F."/>
            <person name="Land M."/>
            <person name="Kyrpides N."/>
            <person name="Anderson I."/>
            <person name="Sanford R.A."/>
            <person name="Ritalahti K.M."/>
            <person name="Thomas H.S."/>
            <person name="Kirby J.R."/>
            <person name="Zhulin I.B."/>
            <person name="Loeffler F.E."/>
            <person name="Richardson P."/>
        </authorList>
    </citation>
    <scope>NUCLEOTIDE SEQUENCE [LARGE SCALE GENOMIC DNA]</scope>
    <source>
        <strain evidence="2 3">2CP-C</strain>
    </source>
</reference>
<feature type="transmembrane region" description="Helical" evidence="1">
    <location>
        <begin position="54"/>
        <end position="73"/>
    </location>
</feature>
<dbReference type="STRING" id="290397.Adeh_0494"/>
<feature type="transmembrane region" description="Helical" evidence="1">
    <location>
        <begin position="85"/>
        <end position="107"/>
    </location>
</feature>
<dbReference type="HOGENOM" id="CLU_1438339_0_0_7"/>
<accession>Q2IN90</accession>
<name>Q2IN90_ANADE</name>
<keyword evidence="1" id="KW-0472">Membrane</keyword>
<gene>
    <name evidence="2" type="ordered locus">Adeh_0494</name>
</gene>
<proteinExistence type="predicted"/>
<sequence length="188" mass="19890">MASPDPRRERLLLAGWLAAAFALSAVTDLRALGLAALAAAVAFRRGMARALARVARLVLPVTLAMSALSWAFLRLGAPAAPPLQPFLALAARTLLLAFLAFSVLARVNLLRALAPWPAATRLVVVALAQIHALRLLATESADGLRSRLPRRPGPLDVVRNASGITAALLVLAVRNAREVSDAMRSRGF</sequence>
<evidence type="ECO:0000313" key="2">
    <source>
        <dbReference type="EMBL" id="ABC80270.1"/>
    </source>
</evidence>
<dbReference type="RefSeq" id="WP_011419553.1">
    <property type="nucleotide sequence ID" value="NC_007760.1"/>
</dbReference>
<dbReference type="EMBL" id="CP000251">
    <property type="protein sequence ID" value="ABC80270.1"/>
    <property type="molecule type" value="Genomic_DNA"/>
</dbReference>
<evidence type="ECO:0000313" key="3">
    <source>
        <dbReference type="Proteomes" id="UP000001935"/>
    </source>
</evidence>
<keyword evidence="1" id="KW-1133">Transmembrane helix</keyword>
<evidence type="ECO:0000256" key="1">
    <source>
        <dbReference type="SAM" id="Phobius"/>
    </source>
</evidence>
<protein>
    <recommendedName>
        <fullName evidence="4">Cobalt transport protein</fullName>
    </recommendedName>
</protein>
<dbReference type="KEGG" id="ade:Adeh_0494"/>
<organism evidence="2 3">
    <name type="scientific">Anaeromyxobacter dehalogenans (strain 2CP-C)</name>
    <dbReference type="NCBI Taxonomy" id="290397"/>
    <lineage>
        <taxon>Bacteria</taxon>
        <taxon>Pseudomonadati</taxon>
        <taxon>Myxococcota</taxon>
        <taxon>Myxococcia</taxon>
        <taxon>Myxococcales</taxon>
        <taxon>Cystobacterineae</taxon>
        <taxon>Anaeromyxobacteraceae</taxon>
        <taxon>Anaeromyxobacter</taxon>
    </lineage>
</organism>
<evidence type="ECO:0008006" key="4">
    <source>
        <dbReference type="Google" id="ProtNLM"/>
    </source>
</evidence>
<dbReference type="Proteomes" id="UP000001935">
    <property type="component" value="Chromosome"/>
</dbReference>
<dbReference type="AlphaFoldDB" id="Q2IN90"/>